<feature type="region of interest" description="Disordered" evidence="5">
    <location>
        <begin position="1"/>
        <end position="24"/>
    </location>
</feature>
<dbReference type="GO" id="GO:0019783">
    <property type="term" value="F:ubiquitin-like protein peptidase activity"/>
    <property type="evidence" value="ECO:0007669"/>
    <property type="project" value="UniProtKB-ARBA"/>
</dbReference>
<evidence type="ECO:0000256" key="1">
    <source>
        <dbReference type="ARBA" id="ARBA00005234"/>
    </source>
</evidence>
<evidence type="ECO:0000256" key="5">
    <source>
        <dbReference type="SAM" id="MobiDB-lite"/>
    </source>
</evidence>
<dbReference type="GO" id="GO:0008234">
    <property type="term" value="F:cysteine-type peptidase activity"/>
    <property type="evidence" value="ECO:0007669"/>
    <property type="project" value="UniProtKB-KW"/>
</dbReference>
<dbReference type="PANTHER" id="PTHR46915:SF2">
    <property type="entry name" value="UBIQUITIN-LIKE PROTEASE 4"/>
    <property type="match status" value="1"/>
</dbReference>
<evidence type="ECO:0000259" key="6">
    <source>
        <dbReference type="PROSITE" id="PS50600"/>
    </source>
</evidence>
<dbReference type="GO" id="GO:0006508">
    <property type="term" value="P:proteolysis"/>
    <property type="evidence" value="ECO:0007669"/>
    <property type="project" value="UniProtKB-KW"/>
</dbReference>
<keyword evidence="8" id="KW-1185">Reference proteome</keyword>
<organism evidence="7 8">
    <name type="scientific">Sphaerobolus stellatus (strain SS14)</name>
    <dbReference type="NCBI Taxonomy" id="990650"/>
    <lineage>
        <taxon>Eukaryota</taxon>
        <taxon>Fungi</taxon>
        <taxon>Dikarya</taxon>
        <taxon>Basidiomycota</taxon>
        <taxon>Agaricomycotina</taxon>
        <taxon>Agaricomycetes</taxon>
        <taxon>Phallomycetidae</taxon>
        <taxon>Geastrales</taxon>
        <taxon>Sphaerobolaceae</taxon>
        <taxon>Sphaerobolus</taxon>
    </lineage>
</organism>
<name>A0A0C9UDU7_SPHS4</name>
<dbReference type="GO" id="GO:0016926">
    <property type="term" value="P:protein desumoylation"/>
    <property type="evidence" value="ECO:0007669"/>
    <property type="project" value="UniProtKB-ARBA"/>
</dbReference>
<dbReference type="HOGENOM" id="CLU_070654_0_0_1"/>
<dbReference type="Pfam" id="PF02902">
    <property type="entry name" value="Peptidase_C48"/>
    <property type="match status" value="1"/>
</dbReference>
<dbReference type="InterPro" id="IPR038765">
    <property type="entry name" value="Papain-like_cys_pep_sf"/>
</dbReference>
<comment type="similarity">
    <text evidence="1">Belongs to the peptidase C48 family.</text>
</comment>
<feature type="domain" description="Ubiquitin-like protease family profile" evidence="6">
    <location>
        <begin position="45"/>
        <end position="218"/>
    </location>
</feature>
<dbReference type="Gene3D" id="3.40.395.10">
    <property type="entry name" value="Adenoviral Proteinase, Chain A"/>
    <property type="match status" value="1"/>
</dbReference>
<dbReference type="PROSITE" id="PS50600">
    <property type="entry name" value="ULP_PROTEASE"/>
    <property type="match status" value="1"/>
</dbReference>
<keyword evidence="3" id="KW-0378">Hydrolase</keyword>
<dbReference type="InterPro" id="IPR003653">
    <property type="entry name" value="Peptidase_C48_C"/>
</dbReference>
<sequence length="270" mass="30748">MKKFHKPSLTLTTKASSKPSNPVSPSSFHYLSYISTGKSNTPKLIEVPFREIAQLEPGEWLSDHLVDLGLSLWFERFQASSLNCMTLKVLSTYFFTNFSERGYAAIAHWTRKWTPLTYDFIVIPIHDTNHWYSSIIIGARQSVQALPKSGEITIISIDSLSYDRANTRKSVAEWLLIEFAKHYPGKPTPSIVSLELPVPRQPNLCDCALYMIHYVDRFIRHHQTLLPALTHNDSFALDDPATWRTDLAAHARADFGVQVQHYACIAKSRQ</sequence>
<proteinExistence type="inferred from homology"/>
<evidence type="ECO:0000313" key="8">
    <source>
        <dbReference type="Proteomes" id="UP000054279"/>
    </source>
</evidence>
<evidence type="ECO:0000256" key="3">
    <source>
        <dbReference type="ARBA" id="ARBA00022801"/>
    </source>
</evidence>
<reference evidence="7 8" key="1">
    <citation type="submission" date="2014-06" db="EMBL/GenBank/DDBJ databases">
        <title>Evolutionary Origins and Diversification of the Mycorrhizal Mutualists.</title>
        <authorList>
            <consortium name="DOE Joint Genome Institute"/>
            <consortium name="Mycorrhizal Genomics Consortium"/>
            <person name="Kohler A."/>
            <person name="Kuo A."/>
            <person name="Nagy L.G."/>
            <person name="Floudas D."/>
            <person name="Copeland A."/>
            <person name="Barry K.W."/>
            <person name="Cichocki N."/>
            <person name="Veneault-Fourrey C."/>
            <person name="LaButti K."/>
            <person name="Lindquist E.A."/>
            <person name="Lipzen A."/>
            <person name="Lundell T."/>
            <person name="Morin E."/>
            <person name="Murat C."/>
            <person name="Riley R."/>
            <person name="Ohm R."/>
            <person name="Sun H."/>
            <person name="Tunlid A."/>
            <person name="Henrissat B."/>
            <person name="Grigoriev I.V."/>
            <person name="Hibbett D.S."/>
            <person name="Martin F."/>
        </authorList>
    </citation>
    <scope>NUCLEOTIDE SEQUENCE [LARGE SCALE GENOMIC DNA]</scope>
    <source>
        <strain evidence="7 8">SS14</strain>
    </source>
</reference>
<dbReference type="SUPFAM" id="SSF54001">
    <property type="entry name" value="Cysteine proteinases"/>
    <property type="match status" value="1"/>
</dbReference>
<keyword evidence="4" id="KW-0788">Thiol protease</keyword>
<dbReference type="MEROPS" id="C48.001"/>
<dbReference type="EMBL" id="KN837220">
    <property type="protein sequence ID" value="KIJ32879.1"/>
    <property type="molecule type" value="Genomic_DNA"/>
</dbReference>
<keyword evidence="2" id="KW-0645">Protease</keyword>
<dbReference type="PANTHER" id="PTHR46915">
    <property type="entry name" value="UBIQUITIN-LIKE PROTEASE 4-RELATED"/>
    <property type="match status" value="1"/>
</dbReference>
<accession>A0A0C9UDU7</accession>
<protein>
    <recommendedName>
        <fullName evidence="6">Ubiquitin-like protease family profile domain-containing protein</fullName>
    </recommendedName>
</protein>
<dbReference type="Proteomes" id="UP000054279">
    <property type="component" value="Unassembled WGS sequence"/>
</dbReference>
<gene>
    <name evidence="7" type="ORF">M422DRAFT_265216</name>
</gene>
<dbReference type="AlphaFoldDB" id="A0A0C9UDU7"/>
<evidence type="ECO:0000256" key="2">
    <source>
        <dbReference type="ARBA" id="ARBA00022670"/>
    </source>
</evidence>
<evidence type="ECO:0000313" key="7">
    <source>
        <dbReference type="EMBL" id="KIJ32879.1"/>
    </source>
</evidence>
<evidence type="ECO:0000256" key="4">
    <source>
        <dbReference type="ARBA" id="ARBA00022807"/>
    </source>
</evidence>
<dbReference type="OrthoDB" id="442460at2759"/>